<reference evidence="2" key="2">
    <citation type="submission" date="2022-01" db="EMBL/GenBank/DDBJ databases">
        <authorList>
            <person name="Yamashiro T."/>
            <person name="Shiraishi A."/>
            <person name="Satake H."/>
            <person name="Nakayama K."/>
        </authorList>
    </citation>
    <scope>NUCLEOTIDE SEQUENCE</scope>
</reference>
<evidence type="ECO:0000313" key="2">
    <source>
        <dbReference type="EMBL" id="GJT22457.1"/>
    </source>
</evidence>
<accession>A0ABQ5C8K8</accession>
<feature type="region of interest" description="Disordered" evidence="1">
    <location>
        <begin position="86"/>
        <end position="113"/>
    </location>
</feature>
<gene>
    <name evidence="2" type="ORF">Tco_0892394</name>
</gene>
<feature type="compositionally biased region" description="Basic and acidic residues" evidence="1">
    <location>
        <begin position="93"/>
        <end position="113"/>
    </location>
</feature>
<keyword evidence="3" id="KW-1185">Reference proteome</keyword>
<comment type="caution">
    <text evidence="2">The sequence shown here is derived from an EMBL/GenBank/DDBJ whole genome shotgun (WGS) entry which is preliminary data.</text>
</comment>
<sequence>MDTAYRTSWIRRIGPIGYGVLGYSGTVYWGPWVRRIGSLGTVFCTSWVRRIELLGYGVLAESVLFLIFDQSIIYGVYTDVDTAYSSKSGGTDNQEKDEKQSQNDKTRHGMEKL</sequence>
<name>A0ABQ5C8K8_9ASTR</name>
<evidence type="ECO:0000256" key="1">
    <source>
        <dbReference type="SAM" id="MobiDB-lite"/>
    </source>
</evidence>
<protein>
    <submittedName>
        <fullName evidence="2">Uncharacterized protein</fullName>
    </submittedName>
</protein>
<evidence type="ECO:0000313" key="3">
    <source>
        <dbReference type="Proteomes" id="UP001151760"/>
    </source>
</evidence>
<organism evidence="2 3">
    <name type="scientific">Tanacetum coccineum</name>
    <dbReference type="NCBI Taxonomy" id="301880"/>
    <lineage>
        <taxon>Eukaryota</taxon>
        <taxon>Viridiplantae</taxon>
        <taxon>Streptophyta</taxon>
        <taxon>Embryophyta</taxon>
        <taxon>Tracheophyta</taxon>
        <taxon>Spermatophyta</taxon>
        <taxon>Magnoliopsida</taxon>
        <taxon>eudicotyledons</taxon>
        <taxon>Gunneridae</taxon>
        <taxon>Pentapetalae</taxon>
        <taxon>asterids</taxon>
        <taxon>campanulids</taxon>
        <taxon>Asterales</taxon>
        <taxon>Asteraceae</taxon>
        <taxon>Asteroideae</taxon>
        <taxon>Anthemideae</taxon>
        <taxon>Anthemidinae</taxon>
        <taxon>Tanacetum</taxon>
    </lineage>
</organism>
<proteinExistence type="predicted"/>
<reference evidence="2" key="1">
    <citation type="journal article" date="2022" name="Int. J. Mol. Sci.">
        <title>Draft Genome of Tanacetum Coccineum: Genomic Comparison of Closely Related Tanacetum-Family Plants.</title>
        <authorList>
            <person name="Yamashiro T."/>
            <person name="Shiraishi A."/>
            <person name="Nakayama K."/>
            <person name="Satake H."/>
        </authorList>
    </citation>
    <scope>NUCLEOTIDE SEQUENCE</scope>
</reference>
<dbReference type="EMBL" id="BQNB010013969">
    <property type="protein sequence ID" value="GJT22457.1"/>
    <property type="molecule type" value="Genomic_DNA"/>
</dbReference>
<dbReference type="Proteomes" id="UP001151760">
    <property type="component" value="Unassembled WGS sequence"/>
</dbReference>